<sequence>MAIKNKIWMTGNLDWFAYIGDEELFLGRREVPYPLDEGDSWTNQFGDRFRVENDEIVRLERGSGEPAE</sequence>
<comment type="caution">
    <text evidence="1">The sequence shown here is derived from an EMBL/GenBank/DDBJ whole genome shotgun (WGS) entry which is preliminary data.</text>
</comment>
<name>A0A562WRH3_9BACT</name>
<dbReference type="RefSeq" id="WP_145017573.1">
    <property type="nucleotide sequence ID" value="NZ_VLLN01000002.1"/>
</dbReference>
<evidence type="ECO:0000313" key="2">
    <source>
        <dbReference type="Proteomes" id="UP000319449"/>
    </source>
</evidence>
<dbReference type="EMBL" id="VLLN01000002">
    <property type="protein sequence ID" value="TWJ32998.1"/>
    <property type="molecule type" value="Genomic_DNA"/>
</dbReference>
<reference evidence="1 2" key="1">
    <citation type="submission" date="2019-07" db="EMBL/GenBank/DDBJ databases">
        <title>Genomic Encyclopedia of Archaeal and Bacterial Type Strains, Phase II (KMG-II): from individual species to whole genera.</title>
        <authorList>
            <person name="Goeker M."/>
        </authorList>
    </citation>
    <scope>NUCLEOTIDE SEQUENCE [LARGE SCALE GENOMIC DNA]</scope>
    <source>
        <strain evidence="1 2">ATCC BAA-1139</strain>
    </source>
</reference>
<gene>
    <name evidence="1" type="ORF">JN12_00409</name>
</gene>
<dbReference type="AlphaFoldDB" id="A0A562WRH3"/>
<dbReference type="OrthoDB" id="5387688at2"/>
<evidence type="ECO:0000313" key="1">
    <source>
        <dbReference type="EMBL" id="TWJ32998.1"/>
    </source>
</evidence>
<dbReference type="Proteomes" id="UP000319449">
    <property type="component" value="Unassembled WGS sequence"/>
</dbReference>
<proteinExistence type="predicted"/>
<keyword evidence="2" id="KW-1185">Reference proteome</keyword>
<organism evidence="1 2">
    <name type="scientific">Geobacter argillaceus</name>
    <dbReference type="NCBI Taxonomy" id="345631"/>
    <lineage>
        <taxon>Bacteria</taxon>
        <taxon>Pseudomonadati</taxon>
        <taxon>Thermodesulfobacteriota</taxon>
        <taxon>Desulfuromonadia</taxon>
        <taxon>Geobacterales</taxon>
        <taxon>Geobacteraceae</taxon>
        <taxon>Geobacter</taxon>
    </lineage>
</organism>
<protein>
    <submittedName>
        <fullName evidence="1">Uncharacterized protein</fullName>
    </submittedName>
</protein>
<accession>A0A562WRH3</accession>